<dbReference type="PANTHER" id="PTHR44196">
    <property type="entry name" value="DEHYDROGENASE/REDUCTASE SDR FAMILY MEMBER 7B"/>
    <property type="match status" value="1"/>
</dbReference>
<comment type="similarity">
    <text evidence="1 3">Belongs to the short-chain dehydrogenases/reductases (SDR) family.</text>
</comment>
<keyword evidence="2" id="KW-0560">Oxidoreductase</keyword>
<accession>A0A7H0VFB5</accession>
<proteinExistence type="inferred from homology"/>
<dbReference type="PRINTS" id="PR00081">
    <property type="entry name" value="GDHRDH"/>
</dbReference>
<dbReference type="Gene3D" id="3.40.50.720">
    <property type="entry name" value="NAD(P)-binding Rossmann-like Domain"/>
    <property type="match status" value="1"/>
</dbReference>
<reference evidence="4 5" key="1">
    <citation type="submission" date="2020-08" db="EMBL/GenBank/DDBJ databases">
        <title>Croceimicrobium hydrocarbonivorans gen. nov., sp. nov., a novel marine bacterium isolated from a bacterial consortium that degrades polyethylene terephthalate.</title>
        <authorList>
            <person name="Liu R."/>
        </authorList>
    </citation>
    <scope>NUCLEOTIDE SEQUENCE [LARGE SCALE GENOMIC DNA]</scope>
    <source>
        <strain evidence="4 5">A20-9</strain>
    </source>
</reference>
<organism evidence="4 5">
    <name type="scientific">Croceimicrobium hydrocarbonivorans</name>
    <dbReference type="NCBI Taxonomy" id="2761580"/>
    <lineage>
        <taxon>Bacteria</taxon>
        <taxon>Pseudomonadati</taxon>
        <taxon>Bacteroidota</taxon>
        <taxon>Flavobacteriia</taxon>
        <taxon>Flavobacteriales</taxon>
        <taxon>Owenweeksiaceae</taxon>
        <taxon>Croceimicrobium</taxon>
    </lineage>
</organism>
<dbReference type="InterPro" id="IPR036291">
    <property type="entry name" value="NAD(P)-bd_dom_sf"/>
</dbReference>
<dbReference type="Proteomes" id="UP000516305">
    <property type="component" value="Chromosome"/>
</dbReference>
<gene>
    <name evidence="4" type="ORF">H4K34_00820</name>
</gene>
<evidence type="ECO:0000256" key="1">
    <source>
        <dbReference type="ARBA" id="ARBA00006484"/>
    </source>
</evidence>
<dbReference type="PRINTS" id="PR00080">
    <property type="entry name" value="SDRFAMILY"/>
</dbReference>
<protein>
    <submittedName>
        <fullName evidence="4">SDR family oxidoreductase</fullName>
    </submittedName>
</protein>
<evidence type="ECO:0000256" key="2">
    <source>
        <dbReference type="ARBA" id="ARBA00023002"/>
    </source>
</evidence>
<sequence length="269" mass="29176">MKVNGKVIVVTGAGSGMGRALSLQLIKEGARVAGIDINEEGLRETRDLTGKASAAMSTHVVDITDRERVEALPAELIALHGAVDGIINNAGIIQPFVPIKDLAYDRIERIFNINLYGTLYMVKSFLPALLERPEAHIVNISSMGGFIPFPGQSFYGASKAAVKLLTEGLYAELKDSNVKVTVVHPGAVNTNITKNSNVEMRSDVSAEEQASMTLSAEKAAEIILNGMKADKYRVMVGKDARFLDLFYRFSPKRAVDFITKKMAQMAKAS</sequence>
<name>A0A7H0VFB5_9FLAO</name>
<dbReference type="GO" id="GO:0016491">
    <property type="term" value="F:oxidoreductase activity"/>
    <property type="evidence" value="ECO:0007669"/>
    <property type="project" value="UniProtKB-KW"/>
</dbReference>
<dbReference type="KEGG" id="chyd:H4K34_00820"/>
<dbReference type="PANTHER" id="PTHR44196:SF1">
    <property type="entry name" value="DEHYDROGENASE_REDUCTASE SDR FAMILY MEMBER 7B"/>
    <property type="match status" value="1"/>
</dbReference>
<evidence type="ECO:0000313" key="4">
    <source>
        <dbReference type="EMBL" id="QNR24413.1"/>
    </source>
</evidence>
<dbReference type="GO" id="GO:0016020">
    <property type="term" value="C:membrane"/>
    <property type="evidence" value="ECO:0007669"/>
    <property type="project" value="TreeGrafter"/>
</dbReference>
<dbReference type="RefSeq" id="WP_210758940.1">
    <property type="nucleotide sequence ID" value="NZ_CP060139.1"/>
</dbReference>
<dbReference type="AlphaFoldDB" id="A0A7H0VFB5"/>
<keyword evidence="5" id="KW-1185">Reference proteome</keyword>
<evidence type="ECO:0000256" key="3">
    <source>
        <dbReference type="RuleBase" id="RU000363"/>
    </source>
</evidence>
<dbReference type="EMBL" id="CP060139">
    <property type="protein sequence ID" value="QNR24413.1"/>
    <property type="molecule type" value="Genomic_DNA"/>
</dbReference>
<dbReference type="InterPro" id="IPR002347">
    <property type="entry name" value="SDR_fam"/>
</dbReference>
<dbReference type="Pfam" id="PF00106">
    <property type="entry name" value="adh_short"/>
    <property type="match status" value="1"/>
</dbReference>
<dbReference type="SUPFAM" id="SSF51735">
    <property type="entry name" value="NAD(P)-binding Rossmann-fold domains"/>
    <property type="match status" value="1"/>
</dbReference>
<evidence type="ECO:0000313" key="5">
    <source>
        <dbReference type="Proteomes" id="UP000516305"/>
    </source>
</evidence>
<dbReference type="CDD" id="cd05233">
    <property type="entry name" value="SDR_c"/>
    <property type="match status" value="1"/>
</dbReference>